<evidence type="ECO:0000313" key="1">
    <source>
        <dbReference type="EMBL" id="VEL30855.1"/>
    </source>
</evidence>
<reference evidence="1" key="1">
    <citation type="submission" date="2018-11" db="EMBL/GenBank/DDBJ databases">
        <authorList>
            <consortium name="Pathogen Informatics"/>
        </authorList>
    </citation>
    <scope>NUCLEOTIDE SEQUENCE</scope>
</reference>
<keyword evidence="2" id="KW-1185">Reference proteome</keyword>
<comment type="caution">
    <text evidence="1">The sequence shown here is derived from an EMBL/GenBank/DDBJ whole genome shotgun (WGS) entry which is preliminary data.</text>
</comment>
<evidence type="ECO:0000313" key="2">
    <source>
        <dbReference type="Proteomes" id="UP000784294"/>
    </source>
</evidence>
<protein>
    <submittedName>
        <fullName evidence="1">Uncharacterized protein</fullName>
    </submittedName>
</protein>
<sequence>MWMRLGGADICLKDEARHRSIRGSQPEISRCMRPKKLSEHINSPGRGVITQTVFLLPFFNIMARFGQEASCSSPLITHYSPAFCQSQAVNKQRYQHLVNKSTLIAILANFNATKVLKCAKLNRFDLLV</sequence>
<dbReference type="EMBL" id="CAAALY010116268">
    <property type="protein sequence ID" value="VEL30855.1"/>
    <property type="molecule type" value="Genomic_DNA"/>
</dbReference>
<gene>
    <name evidence="1" type="ORF">PXEA_LOCUS24295</name>
</gene>
<dbReference type="AlphaFoldDB" id="A0A3S5A919"/>
<organism evidence="1 2">
    <name type="scientific">Protopolystoma xenopodis</name>
    <dbReference type="NCBI Taxonomy" id="117903"/>
    <lineage>
        <taxon>Eukaryota</taxon>
        <taxon>Metazoa</taxon>
        <taxon>Spiralia</taxon>
        <taxon>Lophotrochozoa</taxon>
        <taxon>Platyhelminthes</taxon>
        <taxon>Monogenea</taxon>
        <taxon>Polyopisthocotylea</taxon>
        <taxon>Polystomatidea</taxon>
        <taxon>Polystomatidae</taxon>
        <taxon>Protopolystoma</taxon>
    </lineage>
</organism>
<proteinExistence type="predicted"/>
<dbReference type="Proteomes" id="UP000784294">
    <property type="component" value="Unassembled WGS sequence"/>
</dbReference>
<name>A0A3S5A919_9PLAT</name>
<accession>A0A3S5A919</accession>